<accession>A0A8S4N975</accession>
<keyword evidence="3 7" id="KW-0949">S-adenosyl-L-methionine</keyword>
<keyword evidence="2 7" id="KW-0808">Transferase</keyword>
<dbReference type="PROSITE" id="PS51678">
    <property type="entry name" value="SAM_MT_PRMT"/>
    <property type="match status" value="1"/>
</dbReference>
<dbReference type="SUPFAM" id="SSF53335">
    <property type="entry name" value="S-adenosyl-L-methionine-dependent methyltransferases"/>
    <property type="match status" value="2"/>
</dbReference>
<dbReference type="SMART" id="SM00028">
    <property type="entry name" value="TPR"/>
    <property type="match status" value="2"/>
</dbReference>
<dbReference type="CDD" id="cd02440">
    <property type="entry name" value="AdoMet_MTases"/>
    <property type="match status" value="1"/>
</dbReference>
<keyword evidence="1 7" id="KW-0489">Methyltransferase</keyword>
<dbReference type="Gene3D" id="2.70.160.11">
    <property type="entry name" value="Hnrnp arginine n-methyltransferase1"/>
    <property type="match status" value="2"/>
</dbReference>
<dbReference type="GO" id="GO:0032259">
    <property type="term" value="P:methylation"/>
    <property type="evidence" value="ECO:0007669"/>
    <property type="project" value="UniProtKB-KW"/>
</dbReference>
<dbReference type="GO" id="GO:0042054">
    <property type="term" value="F:histone methyltransferase activity"/>
    <property type="evidence" value="ECO:0007669"/>
    <property type="project" value="TreeGrafter"/>
</dbReference>
<dbReference type="Proteomes" id="UP000749559">
    <property type="component" value="Unassembled WGS sequence"/>
</dbReference>
<evidence type="ECO:0000313" key="9">
    <source>
        <dbReference type="EMBL" id="CAH1777609.1"/>
    </source>
</evidence>
<dbReference type="InterPro" id="IPR019734">
    <property type="entry name" value="TPR_rpt"/>
</dbReference>
<dbReference type="PANTHER" id="PTHR11006">
    <property type="entry name" value="PROTEIN ARGININE N-METHYLTRANSFERASE"/>
    <property type="match status" value="1"/>
</dbReference>
<name>A0A8S4N975_OWEFU</name>
<reference evidence="9" key="1">
    <citation type="submission" date="2022-03" db="EMBL/GenBank/DDBJ databases">
        <authorList>
            <person name="Martin C."/>
        </authorList>
    </citation>
    <scope>NUCLEOTIDE SEQUENCE</scope>
</reference>
<proteinExistence type="predicted"/>
<dbReference type="InterPro" id="IPR055135">
    <property type="entry name" value="PRMT_dom"/>
</dbReference>
<dbReference type="SUPFAM" id="SSF48452">
    <property type="entry name" value="TPR-like"/>
    <property type="match status" value="1"/>
</dbReference>
<evidence type="ECO:0000313" key="10">
    <source>
        <dbReference type="Proteomes" id="UP000749559"/>
    </source>
</evidence>
<evidence type="ECO:0000256" key="5">
    <source>
        <dbReference type="ARBA" id="ARBA00022803"/>
    </source>
</evidence>
<keyword evidence="4" id="KW-0677">Repeat</keyword>
<evidence type="ECO:0000256" key="7">
    <source>
        <dbReference type="PROSITE-ProRule" id="PRU01015"/>
    </source>
</evidence>
<organism evidence="9 10">
    <name type="scientific">Owenia fusiformis</name>
    <name type="common">Polychaete worm</name>
    <dbReference type="NCBI Taxonomy" id="6347"/>
    <lineage>
        <taxon>Eukaryota</taxon>
        <taxon>Metazoa</taxon>
        <taxon>Spiralia</taxon>
        <taxon>Lophotrochozoa</taxon>
        <taxon>Annelida</taxon>
        <taxon>Polychaeta</taxon>
        <taxon>Sedentaria</taxon>
        <taxon>Canalipalpata</taxon>
        <taxon>Sabellida</taxon>
        <taxon>Oweniida</taxon>
        <taxon>Oweniidae</taxon>
        <taxon>Owenia</taxon>
    </lineage>
</organism>
<dbReference type="PROSITE" id="PS50005">
    <property type="entry name" value="TPR"/>
    <property type="match status" value="1"/>
</dbReference>
<evidence type="ECO:0000256" key="4">
    <source>
        <dbReference type="ARBA" id="ARBA00022737"/>
    </source>
</evidence>
<gene>
    <name evidence="9" type="ORF">OFUS_LOCUS4628</name>
</gene>
<dbReference type="EMBL" id="CAIIXF020000002">
    <property type="protein sequence ID" value="CAH1777609.1"/>
    <property type="molecule type" value="Genomic_DNA"/>
</dbReference>
<evidence type="ECO:0000256" key="2">
    <source>
        <dbReference type="ARBA" id="ARBA00022679"/>
    </source>
</evidence>
<dbReference type="GO" id="GO:0016274">
    <property type="term" value="F:protein-arginine N-methyltransferase activity"/>
    <property type="evidence" value="ECO:0007669"/>
    <property type="project" value="InterPro"/>
</dbReference>
<keyword evidence="5 6" id="KW-0802">TPR repeat</keyword>
<dbReference type="Gene3D" id="1.25.40.10">
    <property type="entry name" value="Tetratricopeptide repeat domain"/>
    <property type="match status" value="1"/>
</dbReference>
<feature type="domain" description="Protein arginine N-methyltransferase" evidence="8">
    <location>
        <begin position="691"/>
        <end position="790"/>
    </location>
</feature>
<evidence type="ECO:0000256" key="1">
    <source>
        <dbReference type="ARBA" id="ARBA00022603"/>
    </source>
</evidence>
<dbReference type="Pfam" id="PF22528">
    <property type="entry name" value="PRMT_C"/>
    <property type="match status" value="1"/>
</dbReference>
<dbReference type="InterPro" id="IPR025799">
    <property type="entry name" value="Arg_MeTrfase"/>
</dbReference>
<dbReference type="Pfam" id="PF07719">
    <property type="entry name" value="TPR_2"/>
    <property type="match status" value="1"/>
</dbReference>
<dbReference type="OrthoDB" id="5980806at2759"/>
<dbReference type="InterPro" id="IPR011990">
    <property type="entry name" value="TPR-like_helical_dom_sf"/>
</dbReference>
<dbReference type="AlphaFoldDB" id="A0A8S4N975"/>
<sequence>MATSESKTPSQNERHWKVGKRSLESAKKCIEEKNFGRAFAHFLLAQQLLPKLKTDAEIKNDFVYVLSQWTAELKEKGRIEDVLQCYEQACEICPENEVVHNNMGSQLFQLGYIDEAASCFRRAVRLYPEYLSARTNLENLCSHLVERWHFKMLNDRKRNEYYQRAISRAIQQGHSDILDIGSGTCILSMIAAEEHAASVTACEMSKPIYEMSCDILEANHMSSRINLLNKKSTELEIGIDIPKKVSLVVTETFDAGLLGEHILSTLHHAWDKLLLPWKPGQNGGKVIPSGAKVFACAIECKAIRYQNRLLYPVLRDLDLTGVHVLCETNSQQADQESCEPYTTENLALVPGGYTKLTDVKEFCTFDFNSPQDISNHMMQGMKTMIIPATHGGRLDAIAMWFDLDLGNGVTLTTAPTGEQCCWEQAIYPVLPCHFSKKGPIEHFILKEHDSIAVEYGCHSDCLQFQCTEIIRPAMTSHKTSPDVTSLNLGPTSENFRTFYLDRPEIGRLNDISLNTAYCTAVQKILKTNHSNNTYKLIDISQGFSTIPLQALNMGYQSVCVLNSEAMKYAPLIKHLTQLHEIGYNRVKISEEDIAHCKPEYDVIVADVIEPCGTLRQQILEDLALARVTCLKEGGKVLPYNIDVYAMCIESACLLEDSCVVDNIRTLSFDIASFMNDFKMSTHLDINLSTLPYKRLTDAVRILSFNFNEPLPSNKDLPGFLTQVTKSSTVCMEPGTIHAILFWFEINLTENLKLCTLDTDLHWKQAAIICPESVEVETGAEIKLKTTCKNSCIDIKLI</sequence>
<evidence type="ECO:0000256" key="3">
    <source>
        <dbReference type="ARBA" id="ARBA00022691"/>
    </source>
</evidence>
<dbReference type="InterPro" id="IPR013105">
    <property type="entry name" value="TPR_2"/>
</dbReference>
<dbReference type="PANTHER" id="PTHR11006:SF60">
    <property type="entry name" value="PROTEIN ARGININE N-METHYLTRANSFERASE 9"/>
    <property type="match status" value="1"/>
</dbReference>
<protein>
    <recommendedName>
        <fullName evidence="8">Protein arginine N-methyltransferase domain-containing protein</fullName>
    </recommendedName>
</protein>
<comment type="caution">
    <text evidence="9">The sequence shown here is derived from an EMBL/GenBank/DDBJ whole genome shotgun (WGS) entry which is preliminary data.</text>
</comment>
<dbReference type="InterPro" id="IPR029063">
    <property type="entry name" value="SAM-dependent_MTases_sf"/>
</dbReference>
<dbReference type="Gene3D" id="3.40.50.150">
    <property type="entry name" value="Vaccinia Virus protein VP39"/>
    <property type="match status" value="2"/>
</dbReference>
<evidence type="ECO:0000259" key="8">
    <source>
        <dbReference type="Pfam" id="PF22528"/>
    </source>
</evidence>
<evidence type="ECO:0000256" key="6">
    <source>
        <dbReference type="PROSITE-ProRule" id="PRU00339"/>
    </source>
</evidence>
<feature type="repeat" description="TPR" evidence="6">
    <location>
        <begin position="97"/>
        <end position="130"/>
    </location>
</feature>
<keyword evidence="10" id="KW-1185">Reference proteome</keyword>